<gene>
    <name evidence="2" type="ORF">DNFV4_01971</name>
</gene>
<keyword evidence="1" id="KW-0732">Signal</keyword>
<reference evidence="2" key="1">
    <citation type="submission" date="2022-10" db="EMBL/GenBank/DDBJ databases">
        <authorList>
            <person name="Koch H."/>
        </authorList>
    </citation>
    <scope>NUCLEOTIDE SEQUENCE</scope>
    <source>
        <strain evidence="2">DNF</strain>
    </source>
</reference>
<proteinExistence type="predicted"/>
<evidence type="ECO:0000256" key="1">
    <source>
        <dbReference type="SAM" id="SignalP"/>
    </source>
</evidence>
<evidence type="ECO:0000313" key="2">
    <source>
        <dbReference type="EMBL" id="CAI4031552.1"/>
    </source>
</evidence>
<organism evidence="2 3">
    <name type="scientific">Nitrospira tepida</name>
    <dbReference type="NCBI Taxonomy" id="2973512"/>
    <lineage>
        <taxon>Bacteria</taxon>
        <taxon>Pseudomonadati</taxon>
        <taxon>Nitrospirota</taxon>
        <taxon>Nitrospiria</taxon>
        <taxon>Nitrospirales</taxon>
        <taxon>Nitrospiraceae</taxon>
        <taxon>Nitrospira</taxon>
    </lineage>
</organism>
<sequence>MRAKESMKVRSRRLIMVLGLLALLAGTPDLVAAQTGPQLACQNPSAPRIDIFYVNGVTTTLDEARVNAGKLEQEFLGRLASLPANLQGFCYLFHLNYNPTHGEVRDFLEAGEQRFGFSPTTFWQGLESVAVFSPLLTQLQGPMTDVNQIDQATIQRHAARYRQEILAPSCRRVLVVPHSQGNLYTNAAYDLAFAGPPPSPPAGALKIAGVATPDSLVKGNGRYRSSSTDSLINVIRLTLSNTLPANTNWGGNLLTLIAPAYSGGHSFIGYLSFDPSRTDILNDIQANLNELAAVNPCP</sequence>
<evidence type="ECO:0008006" key="4">
    <source>
        <dbReference type="Google" id="ProtNLM"/>
    </source>
</evidence>
<name>A0AA86MYS2_9BACT</name>
<accession>A0AA86MYS2</accession>
<dbReference type="AlphaFoldDB" id="A0AA86MYS2"/>
<keyword evidence="3" id="KW-1185">Reference proteome</keyword>
<dbReference type="EMBL" id="OX365700">
    <property type="protein sequence ID" value="CAI4031552.1"/>
    <property type="molecule type" value="Genomic_DNA"/>
</dbReference>
<dbReference type="KEGG" id="nti:DNFV4_01971"/>
<evidence type="ECO:0000313" key="3">
    <source>
        <dbReference type="Proteomes" id="UP001179121"/>
    </source>
</evidence>
<feature type="signal peptide" evidence="1">
    <location>
        <begin position="1"/>
        <end position="32"/>
    </location>
</feature>
<dbReference type="Proteomes" id="UP001179121">
    <property type="component" value="Chromosome"/>
</dbReference>
<protein>
    <recommendedName>
        <fullName evidence="4">Secreted protein</fullName>
    </recommendedName>
</protein>
<feature type="chain" id="PRO_5041666248" description="Secreted protein" evidence="1">
    <location>
        <begin position="33"/>
        <end position="298"/>
    </location>
</feature>